<sequence length="72" mass="8520">VLFTKSLNFHHIICSHKLNFLQLYTVIKFRILVLFLLGIINFKFLILLFLMMLEWRKGILQSNSSNLIIPLS</sequence>
<name>A0A0S3SN00_PHAAN</name>
<feature type="non-terminal residue" evidence="2">
    <location>
        <position position="1"/>
    </location>
</feature>
<keyword evidence="1" id="KW-1133">Transmembrane helix</keyword>
<evidence type="ECO:0000313" key="3">
    <source>
        <dbReference type="Proteomes" id="UP000291084"/>
    </source>
</evidence>
<evidence type="ECO:0000313" key="2">
    <source>
        <dbReference type="EMBL" id="BAT94228.1"/>
    </source>
</evidence>
<feature type="transmembrane region" description="Helical" evidence="1">
    <location>
        <begin position="31"/>
        <end position="53"/>
    </location>
</feature>
<keyword evidence="1" id="KW-0472">Membrane</keyword>
<dbReference type="EMBL" id="AP015041">
    <property type="protein sequence ID" value="BAT94228.1"/>
    <property type="molecule type" value="Genomic_DNA"/>
</dbReference>
<keyword evidence="3" id="KW-1185">Reference proteome</keyword>
<gene>
    <name evidence="2" type="primary">Vigan.08G081200</name>
    <name evidence="2" type="ORF">VIGAN_08081200</name>
</gene>
<reference evidence="2 3" key="1">
    <citation type="journal article" date="2015" name="Sci. Rep.">
        <title>The power of single molecule real-time sequencing technology in the de novo assembly of a eukaryotic genome.</title>
        <authorList>
            <person name="Sakai H."/>
            <person name="Naito K."/>
            <person name="Ogiso-Tanaka E."/>
            <person name="Takahashi Y."/>
            <person name="Iseki K."/>
            <person name="Muto C."/>
            <person name="Satou K."/>
            <person name="Teruya K."/>
            <person name="Shiroma A."/>
            <person name="Shimoji M."/>
            <person name="Hirano T."/>
            <person name="Itoh T."/>
            <person name="Kaga A."/>
            <person name="Tomooka N."/>
        </authorList>
    </citation>
    <scope>NUCLEOTIDE SEQUENCE [LARGE SCALE GENOMIC DNA]</scope>
    <source>
        <strain evidence="3">cv. Shumari</strain>
    </source>
</reference>
<dbReference type="AlphaFoldDB" id="A0A0S3SN00"/>
<evidence type="ECO:0000256" key="1">
    <source>
        <dbReference type="SAM" id="Phobius"/>
    </source>
</evidence>
<proteinExistence type="predicted"/>
<organism evidence="2 3">
    <name type="scientific">Vigna angularis var. angularis</name>
    <dbReference type="NCBI Taxonomy" id="157739"/>
    <lineage>
        <taxon>Eukaryota</taxon>
        <taxon>Viridiplantae</taxon>
        <taxon>Streptophyta</taxon>
        <taxon>Embryophyta</taxon>
        <taxon>Tracheophyta</taxon>
        <taxon>Spermatophyta</taxon>
        <taxon>Magnoliopsida</taxon>
        <taxon>eudicotyledons</taxon>
        <taxon>Gunneridae</taxon>
        <taxon>Pentapetalae</taxon>
        <taxon>rosids</taxon>
        <taxon>fabids</taxon>
        <taxon>Fabales</taxon>
        <taxon>Fabaceae</taxon>
        <taxon>Papilionoideae</taxon>
        <taxon>50 kb inversion clade</taxon>
        <taxon>NPAAA clade</taxon>
        <taxon>indigoferoid/millettioid clade</taxon>
        <taxon>Phaseoleae</taxon>
        <taxon>Vigna</taxon>
    </lineage>
</organism>
<keyword evidence="1" id="KW-0812">Transmembrane</keyword>
<accession>A0A0S3SN00</accession>
<protein>
    <submittedName>
        <fullName evidence="2">Uncharacterized protein</fullName>
    </submittedName>
</protein>
<dbReference type="Proteomes" id="UP000291084">
    <property type="component" value="Chromosome 8"/>
</dbReference>